<sequence>MSSMTPAEMEALIEIHMKAEERGDPEGSVSVYTDDIEHDVVGDPGGPKHGIPAALEFYRQLVKDFRAEKEERTHTYYSDNAVTIENTMTGTVPGDFLGMPGNGRRISFRILHVFEFRNGRVCRENVWLDGAGVAAQLMAPGK</sequence>
<keyword evidence="2" id="KW-1185">Reference proteome</keyword>
<comment type="caution">
    <text evidence="1">The sequence shown here is derived from an EMBL/GenBank/DDBJ whole genome shotgun (WGS) entry which is preliminary data.</text>
</comment>
<proteinExistence type="predicted"/>
<dbReference type="InterPro" id="IPR009959">
    <property type="entry name" value="Cyclase_SnoaL-like"/>
</dbReference>
<organism evidence="1 2">
    <name type="scientific">Streptomyces lasiicapitis</name>
    <dbReference type="NCBI Taxonomy" id="1923961"/>
    <lineage>
        <taxon>Bacteria</taxon>
        <taxon>Bacillati</taxon>
        <taxon>Actinomycetota</taxon>
        <taxon>Actinomycetes</taxon>
        <taxon>Kitasatosporales</taxon>
        <taxon>Streptomycetaceae</taxon>
        <taxon>Streptomyces</taxon>
    </lineage>
</organism>
<gene>
    <name evidence="1" type="ORF">GCM10012286_66620</name>
</gene>
<evidence type="ECO:0000313" key="2">
    <source>
        <dbReference type="Proteomes" id="UP000656881"/>
    </source>
</evidence>
<dbReference type="RefSeq" id="WP_189176765.1">
    <property type="nucleotide sequence ID" value="NZ_BMNG01000016.1"/>
</dbReference>
<protein>
    <recommendedName>
        <fullName evidence="3">Ketosteroid isomerase</fullName>
    </recommendedName>
</protein>
<accession>A0ABQ2MPM8</accession>
<evidence type="ECO:0008006" key="3">
    <source>
        <dbReference type="Google" id="ProtNLM"/>
    </source>
</evidence>
<dbReference type="Proteomes" id="UP000656881">
    <property type="component" value="Unassembled WGS sequence"/>
</dbReference>
<reference evidence="2" key="1">
    <citation type="journal article" date="2019" name="Int. J. Syst. Evol. Microbiol.">
        <title>The Global Catalogue of Microorganisms (GCM) 10K type strain sequencing project: providing services to taxonomists for standard genome sequencing and annotation.</title>
        <authorList>
            <consortium name="The Broad Institute Genomics Platform"/>
            <consortium name="The Broad Institute Genome Sequencing Center for Infectious Disease"/>
            <person name="Wu L."/>
            <person name="Ma J."/>
        </authorList>
    </citation>
    <scope>NUCLEOTIDE SEQUENCE [LARGE SCALE GENOMIC DNA]</scope>
    <source>
        <strain evidence="2">CGMCC 4.7349</strain>
    </source>
</reference>
<dbReference type="SUPFAM" id="SSF54427">
    <property type="entry name" value="NTF2-like"/>
    <property type="match status" value="1"/>
</dbReference>
<dbReference type="Gene3D" id="3.10.450.50">
    <property type="match status" value="1"/>
</dbReference>
<name>A0ABQ2MPM8_9ACTN</name>
<dbReference type="EMBL" id="BMNG01000016">
    <property type="protein sequence ID" value="GGO55153.1"/>
    <property type="molecule type" value="Genomic_DNA"/>
</dbReference>
<dbReference type="InterPro" id="IPR032710">
    <property type="entry name" value="NTF2-like_dom_sf"/>
</dbReference>
<dbReference type="Pfam" id="PF07366">
    <property type="entry name" value="SnoaL"/>
    <property type="match status" value="1"/>
</dbReference>
<evidence type="ECO:0000313" key="1">
    <source>
        <dbReference type="EMBL" id="GGO55153.1"/>
    </source>
</evidence>